<dbReference type="Pfam" id="PF13599">
    <property type="entry name" value="Pentapeptide_4"/>
    <property type="match status" value="1"/>
</dbReference>
<dbReference type="EMBL" id="CACSIO010000024">
    <property type="protein sequence ID" value="CAA0117660.1"/>
    <property type="molecule type" value="Genomic_DNA"/>
</dbReference>
<evidence type="ECO:0000256" key="1">
    <source>
        <dbReference type="ARBA" id="ARBA00022737"/>
    </source>
</evidence>
<dbReference type="OrthoDB" id="156143at2"/>
<evidence type="ECO:0000313" key="3">
    <source>
        <dbReference type="Proteomes" id="UP000441399"/>
    </source>
</evidence>
<proteinExistence type="predicted"/>
<accession>A0A5S9QHU2</accession>
<dbReference type="InterPro" id="IPR001646">
    <property type="entry name" value="5peptide_repeat"/>
</dbReference>
<gene>
    <name evidence="2" type="ORF">OPDIPICF_04789</name>
</gene>
<dbReference type="Gene3D" id="2.160.20.80">
    <property type="entry name" value="E3 ubiquitin-protein ligase SopA"/>
    <property type="match status" value="1"/>
</dbReference>
<sequence>MPANDRNRYAFSYVNHDAREKNFIYKNFNKSSSYHSNFSKSKFVSSSFIGTKFKFCSFYGAEFKECLIRGALFRKCNLQTATFTNCMLVANVFDRAKLKECKFINCKIIGSTKTLQFIPEKNLENTEVVTSYPSETEFASALTLRVEQLRSHEHIRRSSILHRKKGKLDTLSLKALVEEFGEDFLIKNISKLQDSVTREFHTLSYIQGILRKSNVGDIV</sequence>
<dbReference type="Proteomes" id="UP000441399">
    <property type="component" value="Unassembled WGS sequence"/>
</dbReference>
<dbReference type="PANTHER" id="PTHR47485">
    <property type="entry name" value="THYLAKOID LUMENAL 17.4 KDA PROTEIN, CHLOROPLASTIC"/>
    <property type="match status" value="1"/>
</dbReference>
<evidence type="ECO:0000313" key="2">
    <source>
        <dbReference type="EMBL" id="CAA0117660.1"/>
    </source>
</evidence>
<protein>
    <recommendedName>
        <fullName evidence="4">Pentapeptide repeat protein MfpA</fullName>
    </recommendedName>
</protein>
<dbReference type="PANTHER" id="PTHR47485:SF1">
    <property type="entry name" value="THYLAKOID LUMENAL 17.4 KDA PROTEIN, CHLOROPLASTIC"/>
    <property type="match status" value="1"/>
</dbReference>
<dbReference type="SUPFAM" id="SSF141571">
    <property type="entry name" value="Pentapeptide repeat-like"/>
    <property type="match status" value="1"/>
</dbReference>
<dbReference type="AlphaFoldDB" id="A0A5S9QHU2"/>
<keyword evidence="3" id="KW-1185">Reference proteome</keyword>
<name>A0A5S9QHU2_9GAMM</name>
<keyword evidence="1" id="KW-0677">Repeat</keyword>
<organism evidence="2 3">
    <name type="scientific">BD1-7 clade bacterium</name>
    <dbReference type="NCBI Taxonomy" id="2029982"/>
    <lineage>
        <taxon>Bacteria</taxon>
        <taxon>Pseudomonadati</taxon>
        <taxon>Pseudomonadota</taxon>
        <taxon>Gammaproteobacteria</taxon>
        <taxon>Cellvibrionales</taxon>
        <taxon>Spongiibacteraceae</taxon>
        <taxon>BD1-7 clade</taxon>
    </lineage>
</organism>
<evidence type="ECO:0008006" key="4">
    <source>
        <dbReference type="Google" id="ProtNLM"/>
    </source>
</evidence>
<reference evidence="2 3" key="1">
    <citation type="submission" date="2019-11" db="EMBL/GenBank/DDBJ databases">
        <authorList>
            <person name="Holert J."/>
        </authorList>
    </citation>
    <scope>NUCLEOTIDE SEQUENCE [LARGE SCALE GENOMIC DNA]</scope>
    <source>
        <strain evidence="2">SB11_3</strain>
    </source>
</reference>